<sequence>MKPVTIRPLQASDCMQQLTALLHAAYASLVEQGWNFTAADQSVETTRSRIAEGHTLVALQGERLVGTVSIRGPKRADETYIADAPPALYTEPGTAILSQLAVHPELRGQGLAERLMDAAEDWAQAQGFAQVALDTAIPAQALRCRYLRRGYVECGGVQWRGKTYPSVLMSKPLTPLEAA</sequence>
<dbReference type="RefSeq" id="WP_198109713.1">
    <property type="nucleotide sequence ID" value="NZ_JAEDAK010000002.1"/>
</dbReference>
<feature type="domain" description="N-acetyltransferase" evidence="3">
    <location>
        <begin position="4"/>
        <end position="174"/>
    </location>
</feature>
<dbReference type="Proteomes" id="UP000613266">
    <property type="component" value="Unassembled WGS sequence"/>
</dbReference>
<dbReference type="SUPFAM" id="SSF55729">
    <property type="entry name" value="Acyl-CoA N-acyltransferases (Nat)"/>
    <property type="match status" value="1"/>
</dbReference>
<gene>
    <name evidence="4" type="ORF">I7X39_04215</name>
</gene>
<evidence type="ECO:0000259" key="3">
    <source>
        <dbReference type="PROSITE" id="PS51186"/>
    </source>
</evidence>
<proteinExistence type="predicted"/>
<dbReference type="InterPro" id="IPR000182">
    <property type="entry name" value="GNAT_dom"/>
</dbReference>
<dbReference type="EMBL" id="JAEDAK010000002">
    <property type="protein sequence ID" value="MBH9576105.1"/>
    <property type="molecule type" value="Genomic_DNA"/>
</dbReference>
<organism evidence="4 5">
    <name type="scientific">Inhella proteolytica</name>
    <dbReference type="NCBI Taxonomy" id="2795029"/>
    <lineage>
        <taxon>Bacteria</taxon>
        <taxon>Pseudomonadati</taxon>
        <taxon>Pseudomonadota</taxon>
        <taxon>Betaproteobacteria</taxon>
        <taxon>Burkholderiales</taxon>
        <taxon>Sphaerotilaceae</taxon>
        <taxon>Inhella</taxon>
    </lineage>
</organism>
<evidence type="ECO:0000256" key="2">
    <source>
        <dbReference type="ARBA" id="ARBA00023315"/>
    </source>
</evidence>
<dbReference type="InterPro" id="IPR016181">
    <property type="entry name" value="Acyl_CoA_acyltransferase"/>
</dbReference>
<dbReference type="Pfam" id="PF00583">
    <property type="entry name" value="Acetyltransf_1"/>
    <property type="match status" value="1"/>
</dbReference>
<dbReference type="PANTHER" id="PTHR43877">
    <property type="entry name" value="AMINOALKYLPHOSPHONATE N-ACETYLTRANSFERASE-RELATED-RELATED"/>
    <property type="match status" value="1"/>
</dbReference>
<evidence type="ECO:0000256" key="1">
    <source>
        <dbReference type="ARBA" id="ARBA00022679"/>
    </source>
</evidence>
<dbReference type="PANTHER" id="PTHR43877:SF2">
    <property type="entry name" value="AMINOALKYLPHOSPHONATE N-ACETYLTRANSFERASE-RELATED"/>
    <property type="match status" value="1"/>
</dbReference>
<keyword evidence="1" id="KW-0808">Transferase</keyword>
<dbReference type="InterPro" id="IPR050832">
    <property type="entry name" value="Bact_Acetyltransf"/>
</dbReference>
<name>A0A931J4P7_9BURK</name>
<dbReference type="GO" id="GO:0016747">
    <property type="term" value="F:acyltransferase activity, transferring groups other than amino-acyl groups"/>
    <property type="evidence" value="ECO:0007669"/>
    <property type="project" value="InterPro"/>
</dbReference>
<keyword evidence="2" id="KW-0012">Acyltransferase</keyword>
<dbReference type="AlphaFoldDB" id="A0A931J4P7"/>
<dbReference type="CDD" id="cd04301">
    <property type="entry name" value="NAT_SF"/>
    <property type="match status" value="1"/>
</dbReference>
<protein>
    <submittedName>
        <fullName evidence="4">GNAT family N-acetyltransferase</fullName>
    </submittedName>
</protein>
<dbReference type="PROSITE" id="PS51186">
    <property type="entry name" value="GNAT"/>
    <property type="match status" value="1"/>
</dbReference>
<accession>A0A931J4P7</accession>
<comment type="caution">
    <text evidence="4">The sequence shown here is derived from an EMBL/GenBank/DDBJ whole genome shotgun (WGS) entry which is preliminary data.</text>
</comment>
<evidence type="ECO:0000313" key="4">
    <source>
        <dbReference type="EMBL" id="MBH9576105.1"/>
    </source>
</evidence>
<reference evidence="4" key="1">
    <citation type="submission" date="2020-12" db="EMBL/GenBank/DDBJ databases">
        <title>The genome sequence of Inhella sp. 1Y17.</title>
        <authorList>
            <person name="Liu Y."/>
        </authorList>
    </citation>
    <scope>NUCLEOTIDE SEQUENCE</scope>
    <source>
        <strain evidence="4">1Y17</strain>
    </source>
</reference>
<keyword evidence="5" id="KW-1185">Reference proteome</keyword>
<evidence type="ECO:0000313" key="5">
    <source>
        <dbReference type="Proteomes" id="UP000613266"/>
    </source>
</evidence>
<dbReference type="Gene3D" id="3.40.630.30">
    <property type="match status" value="1"/>
</dbReference>